<name>A0A1Y4DIS2_9BACT</name>
<feature type="transmembrane region" description="Helical" evidence="9">
    <location>
        <begin position="137"/>
        <end position="160"/>
    </location>
</feature>
<evidence type="ECO:0000256" key="1">
    <source>
        <dbReference type="ARBA" id="ARBA00004651"/>
    </source>
</evidence>
<evidence type="ECO:0000256" key="8">
    <source>
        <dbReference type="ARBA" id="ARBA00023136"/>
    </source>
</evidence>
<keyword evidence="3" id="KW-1003">Cell membrane</keyword>
<evidence type="ECO:0000313" key="11">
    <source>
        <dbReference type="Proteomes" id="UP000196368"/>
    </source>
</evidence>
<dbReference type="Proteomes" id="UP000196368">
    <property type="component" value="Unassembled WGS sequence"/>
</dbReference>
<keyword evidence="4" id="KW-0762">Sugar transport</keyword>
<feature type="transmembrane region" description="Helical" evidence="9">
    <location>
        <begin position="180"/>
        <end position="199"/>
    </location>
</feature>
<dbReference type="EMBL" id="NFJD01000001">
    <property type="protein sequence ID" value="OUO57569.1"/>
    <property type="molecule type" value="Genomic_DNA"/>
</dbReference>
<keyword evidence="7 9" id="KW-1133">Transmembrane helix</keyword>
<keyword evidence="5" id="KW-0598">Phosphotransferase system</keyword>
<comment type="subcellular location">
    <subcellularLocation>
        <location evidence="1">Cell membrane</location>
        <topology evidence="1">Multi-pass membrane protein</topology>
    </subcellularLocation>
</comment>
<accession>A0A1Y4DIS2</accession>
<dbReference type="RefSeq" id="WP_087287141.1">
    <property type="nucleotide sequence ID" value="NZ_NFJD01000001.1"/>
</dbReference>
<evidence type="ECO:0000256" key="7">
    <source>
        <dbReference type="ARBA" id="ARBA00022989"/>
    </source>
</evidence>
<dbReference type="InterPro" id="IPR004700">
    <property type="entry name" value="PTS_IIC_man"/>
</dbReference>
<sequence length="202" mass="22373">MMTPEVFMLCVLAALLELDTTYAFQLTFSRGIIAAPLMSLLTGDIMAGIQVGVFTELIFADINPLGGILPPSAVVCSAVSLALHALGIDLYFAFFFGVGGAILFSLAEKLMRKNRFKWLVFWEQKITKTPSAVNRTVALALATSFLMNFILIFIFTWICGKLMLWLLPYIPVKAQFACKFAYMAVPWIGLATLVPAFRLKTR</sequence>
<dbReference type="Pfam" id="PF03609">
    <property type="entry name" value="EII-Sor"/>
    <property type="match status" value="1"/>
</dbReference>
<proteinExistence type="predicted"/>
<protein>
    <submittedName>
        <fullName evidence="10">Uncharacterized protein</fullName>
    </submittedName>
</protein>
<gene>
    <name evidence="10" type="ORF">B5F75_02000</name>
</gene>
<dbReference type="GO" id="GO:0005886">
    <property type="term" value="C:plasma membrane"/>
    <property type="evidence" value="ECO:0007669"/>
    <property type="project" value="UniProtKB-SubCell"/>
</dbReference>
<evidence type="ECO:0000256" key="2">
    <source>
        <dbReference type="ARBA" id="ARBA00022448"/>
    </source>
</evidence>
<keyword evidence="11" id="KW-1185">Reference proteome</keyword>
<keyword evidence="2" id="KW-0813">Transport</keyword>
<evidence type="ECO:0000256" key="9">
    <source>
        <dbReference type="SAM" id="Phobius"/>
    </source>
</evidence>
<comment type="caution">
    <text evidence="10">The sequence shown here is derived from an EMBL/GenBank/DDBJ whole genome shotgun (WGS) entry which is preliminary data.</text>
</comment>
<dbReference type="OrthoDB" id="5516394at2"/>
<evidence type="ECO:0000256" key="4">
    <source>
        <dbReference type="ARBA" id="ARBA00022597"/>
    </source>
</evidence>
<reference evidence="11" key="1">
    <citation type="submission" date="2017-04" db="EMBL/GenBank/DDBJ databases">
        <title>Function of individual gut microbiota members based on whole genome sequencing of pure cultures obtained from chicken caecum.</title>
        <authorList>
            <person name="Medvecky M."/>
            <person name="Cejkova D."/>
            <person name="Polansky O."/>
            <person name="Karasova D."/>
            <person name="Kubasova T."/>
            <person name="Cizek A."/>
            <person name="Rychlik I."/>
        </authorList>
    </citation>
    <scope>NUCLEOTIDE SEQUENCE [LARGE SCALE GENOMIC DNA]</scope>
    <source>
        <strain evidence="11">An273</strain>
    </source>
</reference>
<dbReference type="GO" id="GO:0009401">
    <property type="term" value="P:phosphoenolpyruvate-dependent sugar phosphotransferase system"/>
    <property type="evidence" value="ECO:0007669"/>
    <property type="project" value="UniProtKB-KW"/>
</dbReference>
<evidence type="ECO:0000256" key="3">
    <source>
        <dbReference type="ARBA" id="ARBA00022475"/>
    </source>
</evidence>
<keyword evidence="8 9" id="KW-0472">Membrane</keyword>
<evidence type="ECO:0000256" key="6">
    <source>
        <dbReference type="ARBA" id="ARBA00022692"/>
    </source>
</evidence>
<organism evidence="10 11">
    <name type="scientific">Candidatus Avelusimicrobium gallicola</name>
    <dbReference type="NCBI Taxonomy" id="2562704"/>
    <lineage>
        <taxon>Bacteria</taxon>
        <taxon>Pseudomonadati</taxon>
        <taxon>Elusimicrobiota</taxon>
        <taxon>Elusimicrobia</taxon>
        <taxon>Elusimicrobiales</taxon>
        <taxon>Elusimicrobiaceae</taxon>
        <taxon>Candidatus Avelusimicrobium</taxon>
    </lineage>
</organism>
<evidence type="ECO:0000313" key="10">
    <source>
        <dbReference type="EMBL" id="OUO57569.1"/>
    </source>
</evidence>
<keyword evidence="6 9" id="KW-0812">Transmembrane</keyword>
<evidence type="ECO:0000256" key="5">
    <source>
        <dbReference type="ARBA" id="ARBA00022683"/>
    </source>
</evidence>
<dbReference type="AlphaFoldDB" id="A0A1Y4DIS2"/>
<feature type="transmembrane region" description="Helical" evidence="9">
    <location>
        <begin position="33"/>
        <end position="53"/>
    </location>
</feature>
<feature type="transmembrane region" description="Helical" evidence="9">
    <location>
        <begin position="90"/>
        <end position="107"/>
    </location>
</feature>